<accession>F4PMH2</accession>
<feature type="region of interest" description="Disordered" evidence="3">
    <location>
        <begin position="1"/>
        <end position="111"/>
    </location>
</feature>
<dbReference type="GeneID" id="14875813"/>
<dbReference type="Gene3D" id="1.10.238.200">
    <property type="entry name" value="Cullin, PONY binding domain"/>
    <property type="match status" value="1"/>
</dbReference>
<dbReference type="GO" id="GO:0000151">
    <property type="term" value="C:ubiquitin ligase complex"/>
    <property type="evidence" value="ECO:0007669"/>
    <property type="project" value="TreeGrafter"/>
</dbReference>
<dbReference type="InterPro" id="IPR014764">
    <property type="entry name" value="DCN-prot"/>
</dbReference>
<feature type="compositionally biased region" description="Polar residues" evidence="3">
    <location>
        <begin position="81"/>
        <end position="95"/>
    </location>
</feature>
<feature type="compositionally biased region" description="Basic and acidic residues" evidence="3">
    <location>
        <begin position="96"/>
        <end position="111"/>
    </location>
</feature>
<organism evidence="5 6">
    <name type="scientific">Cavenderia fasciculata</name>
    <name type="common">Slime mold</name>
    <name type="synonym">Dictyostelium fasciculatum</name>
    <dbReference type="NCBI Taxonomy" id="261658"/>
    <lineage>
        <taxon>Eukaryota</taxon>
        <taxon>Amoebozoa</taxon>
        <taxon>Evosea</taxon>
        <taxon>Eumycetozoa</taxon>
        <taxon>Dictyostelia</taxon>
        <taxon>Acytosteliales</taxon>
        <taxon>Cavenderiaceae</taxon>
        <taxon>Cavenderia</taxon>
    </lineage>
</organism>
<keyword evidence="1" id="KW-0833">Ubl conjugation pathway</keyword>
<protein>
    <recommendedName>
        <fullName evidence="2">Defective in cullin neddylation protein</fullName>
    </recommendedName>
</protein>
<dbReference type="InterPro" id="IPR005176">
    <property type="entry name" value="PONY_dom"/>
</dbReference>
<dbReference type="Pfam" id="PF03556">
    <property type="entry name" value="Cullin_binding"/>
    <property type="match status" value="1"/>
</dbReference>
<name>F4PMH2_CACFS</name>
<dbReference type="PROSITE" id="PS51229">
    <property type="entry name" value="DCUN1"/>
    <property type="match status" value="1"/>
</dbReference>
<dbReference type="AlphaFoldDB" id="F4PMH2"/>
<dbReference type="GO" id="GO:0031624">
    <property type="term" value="F:ubiquitin conjugating enzyme binding"/>
    <property type="evidence" value="ECO:0007669"/>
    <property type="project" value="TreeGrafter"/>
</dbReference>
<sequence length="303" mass="33739">MGGGQSKSKSQKKNGKGKASKTKDETPATNSTPSTTTSHRQDTVTIESSSYKNNNTKDSTTSPSSAYTSTPATAAAANPVSKPNTSNTNATSPKSSNEKVQKNTDGGDKNKRIEEFYDQYADPEDPTNIGPEGIERLCKDLGVEPEDVIVLVLAWHLNAQSMGFFSKKEFTTGLLKLGIDSLQKLQTYLPNFKKDLEDQNNFKEIYRFAFLFAKENPQNKILEIESACSMMSLILTLKYPHADKLVDYLLNHQTTYRGLNMDQWLSVFEFAKVIAPDTSNYDENGAWPVLLDEYVDWVKSKTN</sequence>
<dbReference type="PANTHER" id="PTHR12281:SF12">
    <property type="entry name" value="DEFECTIVE IN CULLIN NEDDYLATION PROTEIN"/>
    <property type="match status" value="1"/>
</dbReference>
<evidence type="ECO:0000256" key="1">
    <source>
        <dbReference type="ARBA" id="ARBA00022786"/>
    </source>
</evidence>
<dbReference type="RefSeq" id="XP_004361470.1">
    <property type="nucleotide sequence ID" value="XM_004361413.1"/>
</dbReference>
<dbReference type="KEGG" id="dfa:DFA_05753"/>
<dbReference type="Proteomes" id="UP000007797">
    <property type="component" value="Unassembled WGS sequence"/>
</dbReference>
<dbReference type="FunFam" id="1.10.238.10:FF:000030">
    <property type="entry name" value="DCN1-like protein"/>
    <property type="match status" value="1"/>
</dbReference>
<gene>
    <name evidence="5" type="ORF">DFA_05753</name>
</gene>
<proteinExistence type="predicted"/>
<dbReference type="GO" id="GO:0097602">
    <property type="term" value="F:cullin family protein binding"/>
    <property type="evidence" value="ECO:0007669"/>
    <property type="project" value="TreeGrafter"/>
</dbReference>
<dbReference type="PANTHER" id="PTHR12281">
    <property type="entry name" value="RP42 RELATED"/>
    <property type="match status" value="1"/>
</dbReference>
<evidence type="ECO:0000256" key="2">
    <source>
        <dbReference type="RuleBase" id="RU410713"/>
    </source>
</evidence>
<dbReference type="EMBL" id="GL883008">
    <property type="protein sequence ID" value="EGG23619.1"/>
    <property type="molecule type" value="Genomic_DNA"/>
</dbReference>
<dbReference type="OrthoDB" id="286637at2759"/>
<dbReference type="GO" id="GO:0032182">
    <property type="term" value="F:ubiquitin-like protein binding"/>
    <property type="evidence" value="ECO:0007669"/>
    <property type="project" value="TreeGrafter"/>
</dbReference>
<dbReference type="STRING" id="1054147.F4PMH2"/>
<dbReference type="Gene3D" id="1.10.238.10">
    <property type="entry name" value="EF-hand"/>
    <property type="match status" value="1"/>
</dbReference>
<feature type="compositionally biased region" description="Basic residues" evidence="3">
    <location>
        <begin position="9"/>
        <end position="20"/>
    </location>
</feature>
<evidence type="ECO:0000259" key="4">
    <source>
        <dbReference type="PROSITE" id="PS51229"/>
    </source>
</evidence>
<feature type="compositionally biased region" description="Low complexity" evidence="3">
    <location>
        <begin position="27"/>
        <end position="38"/>
    </location>
</feature>
<evidence type="ECO:0000313" key="6">
    <source>
        <dbReference type="Proteomes" id="UP000007797"/>
    </source>
</evidence>
<dbReference type="OMA" id="CIAWFRE"/>
<reference evidence="6" key="1">
    <citation type="journal article" date="2011" name="Genome Res.">
        <title>Phylogeny-wide analysis of social amoeba genomes highlights ancient origins for complex intercellular communication.</title>
        <authorList>
            <person name="Heidel A.J."/>
            <person name="Lawal H.M."/>
            <person name="Felder M."/>
            <person name="Schilde C."/>
            <person name="Helps N.R."/>
            <person name="Tunggal B."/>
            <person name="Rivero F."/>
            <person name="John U."/>
            <person name="Schleicher M."/>
            <person name="Eichinger L."/>
            <person name="Platzer M."/>
            <person name="Noegel A.A."/>
            <person name="Schaap P."/>
            <person name="Gloeckner G."/>
        </authorList>
    </citation>
    <scope>NUCLEOTIDE SEQUENCE [LARGE SCALE GENOMIC DNA]</scope>
    <source>
        <strain evidence="6">SH3</strain>
    </source>
</reference>
<comment type="function">
    <text evidence="2">Neddylation of cullins play an essential role in the regulation of SCF-type complexes activity.</text>
</comment>
<dbReference type="InterPro" id="IPR042460">
    <property type="entry name" value="DCN1-like_PONY"/>
</dbReference>
<keyword evidence="6" id="KW-1185">Reference proteome</keyword>
<dbReference type="GO" id="GO:0045116">
    <property type="term" value="P:protein neddylation"/>
    <property type="evidence" value="ECO:0007669"/>
    <property type="project" value="TreeGrafter"/>
</dbReference>
<feature type="compositionally biased region" description="Polar residues" evidence="3">
    <location>
        <begin position="43"/>
        <end position="58"/>
    </location>
</feature>
<evidence type="ECO:0000313" key="5">
    <source>
        <dbReference type="EMBL" id="EGG23619.1"/>
    </source>
</evidence>
<feature type="domain" description="DCUN1" evidence="4">
    <location>
        <begin position="108"/>
        <end position="299"/>
    </location>
</feature>
<feature type="compositionally biased region" description="Low complexity" evidence="3">
    <location>
        <begin position="59"/>
        <end position="77"/>
    </location>
</feature>
<evidence type="ECO:0000256" key="3">
    <source>
        <dbReference type="SAM" id="MobiDB-lite"/>
    </source>
</evidence>